<dbReference type="Proteomes" id="UP000244855">
    <property type="component" value="Unassembled WGS sequence"/>
</dbReference>
<dbReference type="AlphaFoldDB" id="A0A2V1CZT1"/>
<sequence>MSLSPADLKYQQDHINDTLQPNIYAACFICLPAAFIAVGLRFLSRPMTASGFGKDDWTIVLALICTTGFVVTCIWGSDMSDGQPPGNLEESKYAWIILKDGALAKALNLDLERINEFAKNIEQFVDKRFKNGRMPLED</sequence>
<organism evidence="2 3">
    <name type="scientific">Periconia macrospinosa</name>
    <dbReference type="NCBI Taxonomy" id="97972"/>
    <lineage>
        <taxon>Eukaryota</taxon>
        <taxon>Fungi</taxon>
        <taxon>Dikarya</taxon>
        <taxon>Ascomycota</taxon>
        <taxon>Pezizomycotina</taxon>
        <taxon>Dothideomycetes</taxon>
        <taxon>Pleosporomycetidae</taxon>
        <taxon>Pleosporales</taxon>
        <taxon>Massarineae</taxon>
        <taxon>Periconiaceae</taxon>
        <taxon>Periconia</taxon>
    </lineage>
</organism>
<evidence type="ECO:0000313" key="3">
    <source>
        <dbReference type="Proteomes" id="UP000244855"/>
    </source>
</evidence>
<evidence type="ECO:0000313" key="2">
    <source>
        <dbReference type="EMBL" id="PVH91288.1"/>
    </source>
</evidence>
<accession>A0A2V1CZT1</accession>
<feature type="transmembrane region" description="Helical" evidence="1">
    <location>
        <begin position="23"/>
        <end position="44"/>
    </location>
</feature>
<keyword evidence="1" id="KW-1133">Transmembrane helix</keyword>
<gene>
    <name evidence="2" type="ORF">DM02DRAFT_636221</name>
</gene>
<proteinExistence type="predicted"/>
<protein>
    <submittedName>
        <fullName evidence="2">Uncharacterized protein</fullName>
    </submittedName>
</protein>
<keyword evidence="1" id="KW-0472">Membrane</keyword>
<dbReference type="OrthoDB" id="3934549at2759"/>
<reference evidence="2 3" key="1">
    <citation type="journal article" date="2018" name="Sci. Rep.">
        <title>Comparative genomics provides insights into the lifestyle and reveals functional heterogeneity of dark septate endophytic fungi.</title>
        <authorList>
            <person name="Knapp D.G."/>
            <person name="Nemeth J.B."/>
            <person name="Barry K."/>
            <person name="Hainaut M."/>
            <person name="Henrissat B."/>
            <person name="Johnson J."/>
            <person name="Kuo A."/>
            <person name="Lim J.H.P."/>
            <person name="Lipzen A."/>
            <person name="Nolan M."/>
            <person name="Ohm R.A."/>
            <person name="Tamas L."/>
            <person name="Grigoriev I.V."/>
            <person name="Spatafora J.W."/>
            <person name="Nagy L.G."/>
            <person name="Kovacs G.M."/>
        </authorList>
    </citation>
    <scope>NUCLEOTIDE SEQUENCE [LARGE SCALE GENOMIC DNA]</scope>
    <source>
        <strain evidence="2 3">DSE2036</strain>
    </source>
</reference>
<feature type="transmembrane region" description="Helical" evidence="1">
    <location>
        <begin position="56"/>
        <end position="77"/>
    </location>
</feature>
<keyword evidence="3" id="KW-1185">Reference proteome</keyword>
<evidence type="ECO:0000256" key="1">
    <source>
        <dbReference type="SAM" id="Phobius"/>
    </source>
</evidence>
<dbReference type="EMBL" id="KZ805904">
    <property type="protein sequence ID" value="PVH91288.1"/>
    <property type="molecule type" value="Genomic_DNA"/>
</dbReference>
<name>A0A2V1CZT1_9PLEO</name>
<keyword evidence="1" id="KW-0812">Transmembrane</keyword>